<gene>
    <name evidence="1" type="ORF">RPERSI_LOCUS13974</name>
</gene>
<proteinExistence type="predicted"/>
<sequence>TVENYKNADKDKAHRTFINTLKSIKDDESCAPAIHDRAQELLDNKD</sequence>
<evidence type="ECO:0000313" key="1">
    <source>
        <dbReference type="EMBL" id="CAG8749009.1"/>
    </source>
</evidence>
<organism evidence="1 2">
    <name type="scientific">Racocetra persica</name>
    <dbReference type="NCBI Taxonomy" id="160502"/>
    <lineage>
        <taxon>Eukaryota</taxon>
        <taxon>Fungi</taxon>
        <taxon>Fungi incertae sedis</taxon>
        <taxon>Mucoromycota</taxon>
        <taxon>Glomeromycotina</taxon>
        <taxon>Glomeromycetes</taxon>
        <taxon>Diversisporales</taxon>
        <taxon>Gigasporaceae</taxon>
        <taxon>Racocetra</taxon>
    </lineage>
</organism>
<protein>
    <submittedName>
        <fullName evidence="1">29011_t:CDS:1</fullName>
    </submittedName>
</protein>
<feature type="non-terminal residue" evidence="1">
    <location>
        <position position="1"/>
    </location>
</feature>
<reference evidence="1" key="1">
    <citation type="submission" date="2021-06" db="EMBL/GenBank/DDBJ databases">
        <authorList>
            <person name="Kallberg Y."/>
            <person name="Tangrot J."/>
            <person name="Rosling A."/>
        </authorList>
    </citation>
    <scope>NUCLEOTIDE SEQUENCE</scope>
    <source>
        <strain evidence="1">MA461A</strain>
    </source>
</reference>
<accession>A0ACA9QF02</accession>
<dbReference type="EMBL" id="CAJVQC010031641">
    <property type="protein sequence ID" value="CAG8749009.1"/>
    <property type="molecule type" value="Genomic_DNA"/>
</dbReference>
<name>A0ACA9QF02_9GLOM</name>
<dbReference type="Proteomes" id="UP000789920">
    <property type="component" value="Unassembled WGS sequence"/>
</dbReference>
<keyword evidence="2" id="KW-1185">Reference proteome</keyword>
<comment type="caution">
    <text evidence="1">The sequence shown here is derived from an EMBL/GenBank/DDBJ whole genome shotgun (WGS) entry which is preliminary data.</text>
</comment>
<feature type="non-terminal residue" evidence="1">
    <location>
        <position position="46"/>
    </location>
</feature>
<evidence type="ECO:0000313" key="2">
    <source>
        <dbReference type="Proteomes" id="UP000789920"/>
    </source>
</evidence>